<organism evidence="5 6">
    <name type="scientific">Robbsia andropogonis</name>
    <dbReference type="NCBI Taxonomy" id="28092"/>
    <lineage>
        <taxon>Bacteria</taxon>
        <taxon>Pseudomonadati</taxon>
        <taxon>Pseudomonadota</taxon>
        <taxon>Betaproteobacteria</taxon>
        <taxon>Burkholderiales</taxon>
        <taxon>Burkholderiaceae</taxon>
        <taxon>Robbsia</taxon>
    </lineage>
</organism>
<keyword evidence="6" id="KW-1185">Reference proteome</keyword>
<protein>
    <recommendedName>
        <fullName evidence="4">HTH tetR-type domain-containing protein</fullName>
    </recommendedName>
</protein>
<evidence type="ECO:0000259" key="4">
    <source>
        <dbReference type="PROSITE" id="PS50977"/>
    </source>
</evidence>
<dbReference type="Gene3D" id="1.10.357.10">
    <property type="entry name" value="Tetracycline Repressor, domain 2"/>
    <property type="match status" value="1"/>
</dbReference>
<dbReference type="Proteomes" id="UP000033618">
    <property type="component" value="Unassembled WGS sequence"/>
</dbReference>
<dbReference type="STRING" id="28092.WM40_12120"/>
<evidence type="ECO:0000313" key="5">
    <source>
        <dbReference type="EMBL" id="KKB63254.1"/>
    </source>
</evidence>
<reference evidence="5 6" key="1">
    <citation type="submission" date="2015-03" db="EMBL/GenBank/DDBJ databases">
        <title>Draft Genome Sequence of Burkholderia andropogonis type strain ICMP2807, isolated from Sorghum bicolor.</title>
        <authorList>
            <person name="Lopes-Santos L."/>
            <person name="Castro D.B."/>
            <person name="Ottoboni L.M."/>
            <person name="Park D."/>
            <person name="Weirc B.S."/>
            <person name="Destefano S.A."/>
        </authorList>
    </citation>
    <scope>NUCLEOTIDE SEQUENCE [LARGE SCALE GENOMIC DNA]</scope>
    <source>
        <strain evidence="5 6">ICMP2807</strain>
    </source>
</reference>
<name>A0A0F5K066_9BURK</name>
<dbReference type="InterPro" id="IPR009057">
    <property type="entry name" value="Homeodomain-like_sf"/>
</dbReference>
<keyword evidence="1 2" id="KW-0238">DNA-binding</keyword>
<dbReference type="GO" id="GO:0003677">
    <property type="term" value="F:DNA binding"/>
    <property type="evidence" value="ECO:0007669"/>
    <property type="project" value="UniProtKB-UniRule"/>
</dbReference>
<evidence type="ECO:0000313" key="6">
    <source>
        <dbReference type="Proteomes" id="UP000033618"/>
    </source>
</evidence>
<dbReference type="InterPro" id="IPR001647">
    <property type="entry name" value="HTH_TetR"/>
</dbReference>
<comment type="caution">
    <text evidence="5">The sequence shown here is derived from an EMBL/GenBank/DDBJ whole genome shotgun (WGS) entry which is preliminary data.</text>
</comment>
<dbReference type="Pfam" id="PF00440">
    <property type="entry name" value="TetR_N"/>
    <property type="match status" value="1"/>
</dbReference>
<feature type="region of interest" description="Disordered" evidence="3">
    <location>
        <begin position="1"/>
        <end position="21"/>
    </location>
</feature>
<feature type="DNA-binding region" description="H-T-H motif" evidence="2">
    <location>
        <begin position="47"/>
        <end position="66"/>
    </location>
</feature>
<dbReference type="SUPFAM" id="SSF46689">
    <property type="entry name" value="Homeodomain-like"/>
    <property type="match status" value="1"/>
</dbReference>
<gene>
    <name evidence="5" type="ORF">WM40_12120</name>
</gene>
<dbReference type="AlphaFoldDB" id="A0A0F5K066"/>
<feature type="domain" description="HTH tetR-type" evidence="4">
    <location>
        <begin position="24"/>
        <end position="84"/>
    </location>
</feature>
<dbReference type="PROSITE" id="PS50977">
    <property type="entry name" value="HTH_TETR_2"/>
    <property type="match status" value="1"/>
</dbReference>
<proteinExistence type="predicted"/>
<accession>A0A0F5K066</accession>
<evidence type="ECO:0000256" key="3">
    <source>
        <dbReference type="SAM" id="MobiDB-lite"/>
    </source>
</evidence>
<evidence type="ECO:0000256" key="2">
    <source>
        <dbReference type="PROSITE-ProRule" id="PRU00335"/>
    </source>
</evidence>
<dbReference type="PATRIC" id="fig|28092.6.peg.2848"/>
<dbReference type="EMBL" id="LAQU01000011">
    <property type="protein sequence ID" value="KKB63254.1"/>
    <property type="molecule type" value="Genomic_DNA"/>
</dbReference>
<evidence type="ECO:0000256" key="1">
    <source>
        <dbReference type="ARBA" id="ARBA00023125"/>
    </source>
</evidence>
<sequence length="218" mass="24916">MRSTSTSTKKDANAPKRPQQGRSVARYNALLDAAHVLLFEQDLNAIGLYDIAEKAGVPPASAYHFFPTPVAVFLALAERYHQSFREITLDLEIPEDRRWQTLLRQRLLGAAAVYNANPPMQKLFLGTHATRELVLAEAGFNEQIAEEMEAAYDRYFHMPVIRNAQRKWHLMLTLVDAVWSLSYTKHRTITDEYAEESVLIAVSYCRTFLPENIEFKEG</sequence>